<name>A0AAV5LKA0_9ROSI</name>
<evidence type="ECO:0000313" key="3">
    <source>
        <dbReference type="EMBL" id="GKV37248.1"/>
    </source>
</evidence>
<dbReference type="InterPro" id="IPR004883">
    <property type="entry name" value="LOB"/>
</dbReference>
<evidence type="ECO:0000256" key="1">
    <source>
        <dbReference type="ARBA" id="ARBA00005474"/>
    </source>
</evidence>
<dbReference type="Proteomes" id="UP001054252">
    <property type="component" value="Unassembled WGS sequence"/>
</dbReference>
<accession>A0AAV5LKA0</accession>
<dbReference type="AlphaFoldDB" id="A0AAV5LKA0"/>
<dbReference type="Pfam" id="PF03195">
    <property type="entry name" value="LOB"/>
    <property type="match status" value="1"/>
</dbReference>
<gene>
    <name evidence="3" type="ORF">SLEP1_g45302</name>
</gene>
<feature type="domain" description="LOB" evidence="2">
    <location>
        <begin position="8"/>
        <end position="109"/>
    </location>
</feature>
<comment type="similarity">
    <text evidence="1">Belongs to the LOB domain-containing protein family.</text>
</comment>
<dbReference type="PANTHER" id="PTHR31301">
    <property type="entry name" value="LOB DOMAIN-CONTAINING PROTEIN 4-RELATED"/>
    <property type="match status" value="1"/>
</dbReference>
<keyword evidence="4" id="KW-1185">Reference proteome</keyword>
<organism evidence="3 4">
    <name type="scientific">Rubroshorea leprosula</name>
    <dbReference type="NCBI Taxonomy" id="152421"/>
    <lineage>
        <taxon>Eukaryota</taxon>
        <taxon>Viridiplantae</taxon>
        <taxon>Streptophyta</taxon>
        <taxon>Embryophyta</taxon>
        <taxon>Tracheophyta</taxon>
        <taxon>Spermatophyta</taxon>
        <taxon>Magnoliopsida</taxon>
        <taxon>eudicotyledons</taxon>
        <taxon>Gunneridae</taxon>
        <taxon>Pentapetalae</taxon>
        <taxon>rosids</taxon>
        <taxon>malvids</taxon>
        <taxon>Malvales</taxon>
        <taxon>Dipterocarpaceae</taxon>
        <taxon>Rubroshorea</taxon>
    </lineage>
</organism>
<reference evidence="3 4" key="1">
    <citation type="journal article" date="2021" name="Commun. Biol.">
        <title>The genome of Shorea leprosula (Dipterocarpaceae) highlights the ecological relevance of drought in aseasonal tropical rainforests.</title>
        <authorList>
            <person name="Ng K.K.S."/>
            <person name="Kobayashi M.J."/>
            <person name="Fawcett J.A."/>
            <person name="Hatakeyama M."/>
            <person name="Paape T."/>
            <person name="Ng C.H."/>
            <person name="Ang C.C."/>
            <person name="Tnah L.H."/>
            <person name="Lee C.T."/>
            <person name="Nishiyama T."/>
            <person name="Sese J."/>
            <person name="O'Brien M.J."/>
            <person name="Copetti D."/>
            <person name="Mohd Noor M.I."/>
            <person name="Ong R.C."/>
            <person name="Putra M."/>
            <person name="Sireger I.Z."/>
            <person name="Indrioko S."/>
            <person name="Kosugi Y."/>
            <person name="Izuno A."/>
            <person name="Isagi Y."/>
            <person name="Lee S.L."/>
            <person name="Shimizu K.K."/>
        </authorList>
    </citation>
    <scope>NUCLEOTIDE SEQUENCE [LARGE SCALE GENOMIC DNA]</scope>
    <source>
        <strain evidence="3">214</strain>
    </source>
</reference>
<dbReference type="EMBL" id="BPVZ01000121">
    <property type="protein sequence ID" value="GKV37248.1"/>
    <property type="molecule type" value="Genomic_DNA"/>
</dbReference>
<dbReference type="PROSITE" id="PS50891">
    <property type="entry name" value="LOB"/>
    <property type="match status" value="1"/>
</dbReference>
<dbReference type="PANTHER" id="PTHR31301:SF12">
    <property type="entry name" value="LOB DOMAIN-CONTAINING PROTEIN 25"/>
    <property type="match status" value="1"/>
</dbReference>
<comment type="caution">
    <text evidence="3">The sequence shown here is derived from an EMBL/GenBank/DDBJ whole genome shotgun (WGS) entry which is preliminary data.</text>
</comment>
<sequence>MASSSYSTPCAACKFLRRKCVPDCVFAPYFPPEEPQKFASVHKIFGASNVSKILNEVPPDQREDAVNSLAYEAEARMKDPVYGCVGAISVLQRQVIRLQKELDATNADLFRYACAELPVAAAQFGRRGSAGNNGGGQFNPNYECYYPNSLWSNEDTSGKSEGN</sequence>
<evidence type="ECO:0000259" key="2">
    <source>
        <dbReference type="PROSITE" id="PS50891"/>
    </source>
</evidence>
<evidence type="ECO:0000313" key="4">
    <source>
        <dbReference type="Proteomes" id="UP001054252"/>
    </source>
</evidence>
<proteinExistence type="inferred from homology"/>
<protein>
    <recommendedName>
        <fullName evidence="2">LOB domain-containing protein</fullName>
    </recommendedName>
</protein>